<name>A0A4Q9GK33_9HYPH</name>
<dbReference type="Pfam" id="PF13861">
    <property type="entry name" value="FLgD_tudor"/>
    <property type="match status" value="1"/>
</dbReference>
<keyword evidence="9" id="KW-0282">Flagellum</keyword>
<evidence type="ECO:0000313" key="10">
    <source>
        <dbReference type="Proteomes" id="UP000291613"/>
    </source>
</evidence>
<dbReference type="RefSeq" id="WP_131003443.1">
    <property type="nucleotide sequence ID" value="NZ_JBHSZR010000007.1"/>
</dbReference>
<sequence>MAIDGTSSLTGSTGSTASAATSSSGTTLANNFETFLTLLTTQLKNQNPLDPLDTNQFTQQLVQFAGVEQQLKTNDTLGSILTATQTSSADTAVGMVGKTIVADGSDATLTDGKGTWTITAPEDDVAATIQIRDSDGDLVATRTATFAKGENDYTWDGVTDDGSLTNSSAYSITVTGKNAAGAGVTMSTDVTGVVDGVDFSTGTVLLTMGDLSISLGDVKKVTTPTSGS</sequence>
<protein>
    <recommendedName>
        <fullName evidence="2 5">Basal-body rod modification protein FlgD</fullName>
    </recommendedName>
</protein>
<dbReference type="OrthoDB" id="9785233at2"/>
<feature type="region of interest" description="Disordered" evidence="6">
    <location>
        <begin position="1"/>
        <end position="25"/>
    </location>
</feature>
<keyword evidence="9" id="KW-0966">Cell projection</keyword>
<gene>
    <name evidence="9" type="ORF">EYR15_10215</name>
</gene>
<organism evidence="9 10">
    <name type="scientific">Hansschlegelia quercus</name>
    <dbReference type="NCBI Taxonomy" id="2528245"/>
    <lineage>
        <taxon>Bacteria</taxon>
        <taxon>Pseudomonadati</taxon>
        <taxon>Pseudomonadota</taxon>
        <taxon>Alphaproteobacteria</taxon>
        <taxon>Hyphomicrobiales</taxon>
        <taxon>Methylopilaceae</taxon>
        <taxon>Hansschlegelia</taxon>
    </lineage>
</organism>
<evidence type="ECO:0000256" key="5">
    <source>
        <dbReference type="RuleBase" id="RU362076"/>
    </source>
</evidence>
<evidence type="ECO:0000256" key="4">
    <source>
        <dbReference type="ARBA" id="ARBA00024746"/>
    </source>
</evidence>
<dbReference type="Gene3D" id="2.30.30.910">
    <property type="match status" value="1"/>
</dbReference>
<keyword evidence="3 5" id="KW-1005">Bacterial flagellum biogenesis</keyword>
<dbReference type="InterPro" id="IPR025963">
    <property type="entry name" value="FLgD_Tudor"/>
</dbReference>
<accession>A0A4Q9GK33</accession>
<dbReference type="AlphaFoldDB" id="A0A4Q9GK33"/>
<comment type="similarity">
    <text evidence="1 5">Belongs to the FlgD family.</text>
</comment>
<keyword evidence="10" id="KW-1185">Reference proteome</keyword>
<feature type="domain" description="FlgD Tudor-like" evidence="8">
    <location>
        <begin position="91"/>
        <end position="219"/>
    </location>
</feature>
<proteinExistence type="inferred from homology"/>
<dbReference type="Proteomes" id="UP000291613">
    <property type="component" value="Unassembled WGS sequence"/>
</dbReference>
<evidence type="ECO:0000256" key="1">
    <source>
        <dbReference type="ARBA" id="ARBA00010577"/>
    </source>
</evidence>
<comment type="caution">
    <text evidence="9">The sequence shown here is derived from an EMBL/GenBank/DDBJ whole genome shotgun (WGS) entry which is preliminary data.</text>
</comment>
<evidence type="ECO:0000256" key="3">
    <source>
        <dbReference type="ARBA" id="ARBA00022795"/>
    </source>
</evidence>
<dbReference type="InterPro" id="IPR005648">
    <property type="entry name" value="FlgD"/>
</dbReference>
<evidence type="ECO:0000259" key="8">
    <source>
        <dbReference type="Pfam" id="PF13861"/>
    </source>
</evidence>
<evidence type="ECO:0000313" key="9">
    <source>
        <dbReference type="EMBL" id="TBN53385.1"/>
    </source>
</evidence>
<dbReference type="Pfam" id="PF03963">
    <property type="entry name" value="FlgD"/>
    <property type="match status" value="1"/>
</dbReference>
<dbReference type="InterPro" id="IPR025965">
    <property type="entry name" value="FlgD/Vpr_Ig-like"/>
</dbReference>
<dbReference type="Pfam" id="PF13860">
    <property type="entry name" value="FlgD_ig"/>
    <property type="match status" value="1"/>
</dbReference>
<comment type="function">
    <text evidence="4 5">Required for flagellar hook formation. May act as a scaffolding protein.</text>
</comment>
<evidence type="ECO:0000256" key="6">
    <source>
        <dbReference type="SAM" id="MobiDB-lite"/>
    </source>
</evidence>
<dbReference type="Gene3D" id="2.60.40.4070">
    <property type="match status" value="1"/>
</dbReference>
<evidence type="ECO:0000259" key="7">
    <source>
        <dbReference type="Pfam" id="PF13860"/>
    </source>
</evidence>
<dbReference type="GO" id="GO:0044781">
    <property type="term" value="P:bacterial-type flagellum organization"/>
    <property type="evidence" value="ECO:0007669"/>
    <property type="project" value="UniProtKB-UniRule"/>
</dbReference>
<evidence type="ECO:0000256" key="2">
    <source>
        <dbReference type="ARBA" id="ARBA00016013"/>
    </source>
</evidence>
<reference evidence="9 10" key="1">
    <citation type="submission" date="2019-02" db="EMBL/GenBank/DDBJ databases">
        <title>Hansschlegelia quercus sp. nov., a novel methylotrophic bacterium from buds of oak (Quercus robur L.).</title>
        <authorList>
            <person name="Agafonova N.V."/>
            <person name="Kaparullina E.N."/>
            <person name="Grouzdev D.S."/>
            <person name="Doronina N.V."/>
        </authorList>
    </citation>
    <scope>NUCLEOTIDE SEQUENCE [LARGE SCALE GENOMIC DNA]</scope>
    <source>
        <strain evidence="9 10">Dub</strain>
    </source>
</reference>
<dbReference type="EMBL" id="SIUB01000004">
    <property type="protein sequence ID" value="TBN53385.1"/>
    <property type="molecule type" value="Genomic_DNA"/>
</dbReference>
<keyword evidence="9" id="KW-0969">Cilium</keyword>
<feature type="domain" description="FlgD/Vpr Ig-like" evidence="7">
    <location>
        <begin position="110"/>
        <end position="179"/>
    </location>
</feature>